<dbReference type="EMBL" id="RXIC02000020">
    <property type="protein sequence ID" value="KAB1223460.1"/>
    <property type="molecule type" value="Genomic_DNA"/>
</dbReference>
<protein>
    <submittedName>
        <fullName evidence="2">Uncharacterized protein</fullName>
    </submittedName>
</protein>
<comment type="caution">
    <text evidence="2">The sequence shown here is derived from an EMBL/GenBank/DDBJ whole genome shotgun (WGS) entry which is preliminary data.</text>
</comment>
<dbReference type="OrthoDB" id="1542785at2759"/>
<organism evidence="2 3">
    <name type="scientific">Morella rubra</name>
    <name type="common">Chinese bayberry</name>
    <dbReference type="NCBI Taxonomy" id="262757"/>
    <lineage>
        <taxon>Eukaryota</taxon>
        <taxon>Viridiplantae</taxon>
        <taxon>Streptophyta</taxon>
        <taxon>Embryophyta</taxon>
        <taxon>Tracheophyta</taxon>
        <taxon>Spermatophyta</taxon>
        <taxon>Magnoliopsida</taxon>
        <taxon>eudicotyledons</taxon>
        <taxon>Gunneridae</taxon>
        <taxon>Pentapetalae</taxon>
        <taxon>rosids</taxon>
        <taxon>fabids</taxon>
        <taxon>Fagales</taxon>
        <taxon>Myricaceae</taxon>
        <taxon>Morella</taxon>
    </lineage>
</organism>
<proteinExistence type="predicted"/>
<gene>
    <name evidence="2" type="ORF">CJ030_MR2G012457</name>
</gene>
<feature type="compositionally biased region" description="Low complexity" evidence="1">
    <location>
        <begin position="50"/>
        <end position="62"/>
    </location>
</feature>
<feature type="region of interest" description="Disordered" evidence="1">
    <location>
        <begin position="177"/>
        <end position="207"/>
    </location>
</feature>
<evidence type="ECO:0000313" key="2">
    <source>
        <dbReference type="EMBL" id="KAB1223460.1"/>
    </source>
</evidence>
<dbReference type="AlphaFoldDB" id="A0A6A1WKR9"/>
<dbReference type="Proteomes" id="UP000516437">
    <property type="component" value="Chromosome 2"/>
</dbReference>
<sequence>MPKRVSIACKCSRYNPYMGLLDALPLSTAANVPTMPDNRDSCSRQHRLLSSPSTTTTAPTMRSRSKPYNLCSRSTKLGIKKNIHKPPIRRKLVYDNASYGPTSYFQKFLCFYLWNLLSHPYSYPHYFGRWGMLAGLANYKLMCELFSGSTATGLFHRASTASLGDTDDERKFEDELNGLGIDDNHDPPVPSPFAQRSLSPSRTNSGRRTIDNLSSVHLRPKRSKEKLRSDTNDMALLKLLALRIIATTFSKIGLHSRVELSALFGEDEHAMFLKGCKELENSFKQNVFMIMTDAQRKTWLYSL</sequence>
<reference evidence="2 3" key="1">
    <citation type="journal article" date="2019" name="Plant Biotechnol. J.">
        <title>The red bayberry genome and genetic basis of sex determination.</title>
        <authorList>
            <person name="Jia H.M."/>
            <person name="Jia H.J."/>
            <person name="Cai Q.L."/>
            <person name="Wang Y."/>
            <person name="Zhao H.B."/>
            <person name="Yang W.F."/>
            <person name="Wang G.Y."/>
            <person name="Li Y.H."/>
            <person name="Zhan D.L."/>
            <person name="Shen Y.T."/>
            <person name="Niu Q.F."/>
            <person name="Chang L."/>
            <person name="Qiu J."/>
            <person name="Zhao L."/>
            <person name="Xie H.B."/>
            <person name="Fu W.Y."/>
            <person name="Jin J."/>
            <person name="Li X.W."/>
            <person name="Jiao Y."/>
            <person name="Zhou C.C."/>
            <person name="Tu T."/>
            <person name="Chai C.Y."/>
            <person name="Gao J.L."/>
            <person name="Fan L.J."/>
            <person name="van de Weg E."/>
            <person name="Wang J.Y."/>
            <person name="Gao Z.S."/>
        </authorList>
    </citation>
    <scope>NUCLEOTIDE SEQUENCE [LARGE SCALE GENOMIC DNA]</scope>
    <source>
        <tissue evidence="2">Leaves</tissue>
    </source>
</reference>
<feature type="compositionally biased region" description="Polar residues" evidence="1">
    <location>
        <begin position="194"/>
        <end position="207"/>
    </location>
</feature>
<accession>A0A6A1WKR9</accession>
<name>A0A6A1WKR9_9ROSI</name>
<evidence type="ECO:0000313" key="3">
    <source>
        <dbReference type="Proteomes" id="UP000516437"/>
    </source>
</evidence>
<evidence type="ECO:0000256" key="1">
    <source>
        <dbReference type="SAM" id="MobiDB-lite"/>
    </source>
</evidence>
<keyword evidence="3" id="KW-1185">Reference proteome</keyword>
<feature type="region of interest" description="Disordered" evidence="1">
    <location>
        <begin position="36"/>
        <end position="66"/>
    </location>
</feature>